<comment type="caution">
    <text evidence="1">The sequence shown here is derived from an EMBL/GenBank/DDBJ whole genome shotgun (WGS) entry which is preliminary data.</text>
</comment>
<evidence type="ECO:0000313" key="2">
    <source>
        <dbReference type="Proteomes" id="UP000193920"/>
    </source>
</evidence>
<sequence length="382" mass="43665">MNSANSVNTYTVMDISSDDNKGEKKNYPYIESLSKFDANNNFNDDLKTPKTKNTVLEPSEIKYNNVLFKMKKKAVTSSNNSSNNNGKNSIDLINDSTDELKGKIKTMCIKENNNAIDISSYIHPKQKIKNHSFENQKSYINSLGILVKTARNMNNLNYEHWEKEKIIENDVINGINNHSELTDNEKKELKSIINNGEYFVLYPENYEKLKNIQLNSVNKFEDYYSTIAISGLNKNGRPLLLKVFNRDSNGKKIQFRNSYTAETTSTTDAHDLPLKHKEYDETLSTVSEGKEAMIKGATQLIDNKSSSESVNELMKMDEEQLSETLLEDISNTKYTGKREDNEKVNNFIILENSVLKKAGDVLEDNDYKSIKIVIHPMNMRIS</sequence>
<name>A0A1Y1Z252_9FUNG</name>
<gene>
    <name evidence="1" type="ORF">LY90DRAFT_519501</name>
</gene>
<reference evidence="1 2" key="1">
    <citation type="submission" date="2016-08" db="EMBL/GenBank/DDBJ databases">
        <title>A Parts List for Fungal Cellulosomes Revealed by Comparative Genomics.</title>
        <authorList>
            <consortium name="DOE Joint Genome Institute"/>
            <person name="Haitjema C.H."/>
            <person name="Gilmore S.P."/>
            <person name="Henske J.K."/>
            <person name="Solomon K.V."/>
            <person name="De Groot R."/>
            <person name="Kuo A."/>
            <person name="Mondo S.J."/>
            <person name="Salamov A.A."/>
            <person name="Labutti K."/>
            <person name="Zhao Z."/>
            <person name="Chiniquy J."/>
            <person name="Barry K."/>
            <person name="Brewer H.M."/>
            <person name="Purvine S.O."/>
            <person name="Wright A.T."/>
            <person name="Boxma B."/>
            <person name="Van Alen T."/>
            <person name="Hackstein J.H."/>
            <person name="Baker S.E."/>
            <person name="Grigoriev I.V."/>
            <person name="O'Malley M.A."/>
        </authorList>
    </citation>
    <scope>NUCLEOTIDE SEQUENCE [LARGE SCALE GENOMIC DNA]</scope>
    <source>
        <strain evidence="1 2">G1</strain>
    </source>
</reference>
<proteinExistence type="predicted"/>
<dbReference type="EMBL" id="MCOG01000471">
    <property type="protein sequence ID" value="ORY03915.1"/>
    <property type="molecule type" value="Genomic_DNA"/>
</dbReference>
<dbReference type="AlphaFoldDB" id="A0A1Y1Z252"/>
<protein>
    <submittedName>
        <fullName evidence="1">Uncharacterized protein</fullName>
    </submittedName>
</protein>
<dbReference type="Proteomes" id="UP000193920">
    <property type="component" value="Unassembled WGS sequence"/>
</dbReference>
<keyword evidence="2" id="KW-1185">Reference proteome</keyword>
<evidence type="ECO:0000313" key="1">
    <source>
        <dbReference type="EMBL" id="ORY03915.1"/>
    </source>
</evidence>
<organism evidence="1 2">
    <name type="scientific">Neocallimastix californiae</name>
    <dbReference type="NCBI Taxonomy" id="1754190"/>
    <lineage>
        <taxon>Eukaryota</taxon>
        <taxon>Fungi</taxon>
        <taxon>Fungi incertae sedis</taxon>
        <taxon>Chytridiomycota</taxon>
        <taxon>Chytridiomycota incertae sedis</taxon>
        <taxon>Neocallimastigomycetes</taxon>
        <taxon>Neocallimastigales</taxon>
        <taxon>Neocallimastigaceae</taxon>
        <taxon>Neocallimastix</taxon>
    </lineage>
</organism>
<accession>A0A1Y1Z252</accession>